<name>A0A9N9NF93_9GLOM</name>
<evidence type="ECO:0000313" key="2">
    <source>
        <dbReference type="Proteomes" id="UP000789342"/>
    </source>
</evidence>
<accession>A0A9N9NF93</accession>
<keyword evidence="2" id="KW-1185">Reference proteome</keyword>
<dbReference type="Proteomes" id="UP000789342">
    <property type="component" value="Unassembled WGS sequence"/>
</dbReference>
<feature type="non-terminal residue" evidence="1">
    <location>
        <position position="74"/>
    </location>
</feature>
<dbReference type="AlphaFoldDB" id="A0A9N9NF93"/>
<reference evidence="1" key="1">
    <citation type="submission" date="2021-06" db="EMBL/GenBank/DDBJ databases">
        <authorList>
            <person name="Kallberg Y."/>
            <person name="Tangrot J."/>
            <person name="Rosling A."/>
        </authorList>
    </citation>
    <scope>NUCLEOTIDE SEQUENCE</scope>
    <source>
        <strain evidence="1">CL551</strain>
    </source>
</reference>
<gene>
    <name evidence="1" type="ORF">AMORRO_LOCUS13882</name>
</gene>
<sequence length="74" mass="8647">MHGTLDKVNKIVDNSVIKTREDILKENLKLEDLCGYSSLDEFADDAWEFKLKQFDISCRDANHQMEMHPKAIYT</sequence>
<comment type="caution">
    <text evidence="1">The sequence shown here is derived from an EMBL/GenBank/DDBJ whole genome shotgun (WGS) entry which is preliminary data.</text>
</comment>
<evidence type="ECO:0000313" key="1">
    <source>
        <dbReference type="EMBL" id="CAG8729135.1"/>
    </source>
</evidence>
<protein>
    <submittedName>
        <fullName evidence="1">11821_t:CDS:1</fullName>
    </submittedName>
</protein>
<proteinExistence type="predicted"/>
<organism evidence="1 2">
    <name type="scientific">Acaulospora morrowiae</name>
    <dbReference type="NCBI Taxonomy" id="94023"/>
    <lineage>
        <taxon>Eukaryota</taxon>
        <taxon>Fungi</taxon>
        <taxon>Fungi incertae sedis</taxon>
        <taxon>Mucoromycota</taxon>
        <taxon>Glomeromycotina</taxon>
        <taxon>Glomeromycetes</taxon>
        <taxon>Diversisporales</taxon>
        <taxon>Acaulosporaceae</taxon>
        <taxon>Acaulospora</taxon>
    </lineage>
</organism>
<dbReference type="OrthoDB" id="6128227at2759"/>
<dbReference type="EMBL" id="CAJVPV010025514">
    <property type="protein sequence ID" value="CAG8729135.1"/>
    <property type="molecule type" value="Genomic_DNA"/>
</dbReference>